<keyword evidence="1" id="KW-0805">Transcription regulation</keyword>
<accession>A0ABT5IW69</accession>
<keyword evidence="2" id="KW-0238">DNA-binding</keyword>
<dbReference type="SMART" id="SM00347">
    <property type="entry name" value="HTH_MARR"/>
    <property type="match status" value="1"/>
</dbReference>
<feature type="domain" description="HTH marR-type" evidence="4">
    <location>
        <begin position="17"/>
        <end position="146"/>
    </location>
</feature>
<dbReference type="InterPro" id="IPR000835">
    <property type="entry name" value="HTH_MarR-typ"/>
</dbReference>
<evidence type="ECO:0000256" key="3">
    <source>
        <dbReference type="ARBA" id="ARBA00023163"/>
    </source>
</evidence>
<dbReference type="InterPro" id="IPR036388">
    <property type="entry name" value="WH-like_DNA-bd_sf"/>
</dbReference>
<organism evidence="5 6">
    <name type="scientific">Vogesella aquatica</name>
    <dbReference type="NCBI Taxonomy" id="2984206"/>
    <lineage>
        <taxon>Bacteria</taxon>
        <taxon>Pseudomonadati</taxon>
        <taxon>Pseudomonadota</taxon>
        <taxon>Betaproteobacteria</taxon>
        <taxon>Neisseriales</taxon>
        <taxon>Chromobacteriaceae</taxon>
        <taxon>Vogesella</taxon>
    </lineage>
</organism>
<keyword evidence="6" id="KW-1185">Reference proteome</keyword>
<evidence type="ECO:0000313" key="5">
    <source>
        <dbReference type="EMBL" id="MDC7716815.1"/>
    </source>
</evidence>
<gene>
    <name evidence="5" type="ORF">PQU95_06240</name>
</gene>
<keyword evidence="3" id="KW-0804">Transcription</keyword>
<dbReference type="PROSITE" id="PS01117">
    <property type="entry name" value="HTH_MARR_1"/>
    <property type="match status" value="1"/>
</dbReference>
<sequence length="164" mass="17838">MTEYITQQKVPASPLAVLQLFRVVFRAAQQYSADTEKTLGISGAQAWLLAELYEHGPQKAGDLAARMALKPATLSNMLIKLVELGYLVRQRSDKDQRVVEVSLTEQGRSLLAKTNCAPRGWMPEALGKLPPEQLHGLAIGLGGMLAAMNVPLAEDGDKPLPFTE</sequence>
<dbReference type="EMBL" id="JAQQLF010000006">
    <property type="protein sequence ID" value="MDC7716815.1"/>
    <property type="molecule type" value="Genomic_DNA"/>
</dbReference>
<evidence type="ECO:0000256" key="1">
    <source>
        <dbReference type="ARBA" id="ARBA00023015"/>
    </source>
</evidence>
<proteinExistence type="predicted"/>
<dbReference type="Gene3D" id="1.10.10.10">
    <property type="entry name" value="Winged helix-like DNA-binding domain superfamily/Winged helix DNA-binding domain"/>
    <property type="match status" value="1"/>
</dbReference>
<dbReference type="PANTHER" id="PTHR33164:SF43">
    <property type="entry name" value="HTH-TYPE TRANSCRIPTIONAL REPRESSOR YETL"/>
    <property type="match status" value="1"/>
</dbReference>
<name>A0ABT5IW69_9NEIS</name>
<protein>
    <submittedName>
        <fullName evidence="5">MarR family transcriptional regulator</fullName>
    </submittedName>
</protein>
<evidence type="ECO:0000313" key="6">
    <source>
        <dbReference type="Proteomes" id="UP001219956"/>
    </source>
</evidence>
<dbReference type="PROSITE" id="PS50995">
    <property type="entry name" value="HTH_MARR_2"/>
    <property type="match status" value="1"/>
</dbReference>
<evidence type="ECO:0000259" key="4">
    <source>
        <dbReference type="PROSITE" id="PS50995"/>
    </source>
</evidence>
<dbReference type="Proteomes" id="UP001219956">
    <property type="component" value="Unassembled WGS sequence"/>
</dbReference>
<dbReference type="InterPro" id="IPR039422">
    <property type="entry name" value="MarR/SlyA-like"/>
</dbReference>
<comment type="caution">
    <text evidence="5">The sequence shown here is derived from an EMBL/GenBank/DDBJ whole genome shotgun (WGS) entry which is preliminary data.</text>
</comment>
<dbReference type="SUPFAM" id="SSF46785">
    <property type="entry name" value="Winged helix' DNA-binding domain"/>
    <property type="match status" value="1"/>
</dbReference>
<dbReference type="PANTHER" id="PTHR33164">
    <property type="entry name" value="TRANSCRIPTIONAL REGULATOR, MARR FAMILY"/>
    <property type="match status" value="1"/>
</dbReference>
<dbReference type="Pfam" id="PF01047">
    <property type="entry name" value="MarR"/>
    <property type="match status" value="1"/>
</dbReference>
<dbReference type="InterPro" id="IPR023187">
    <property type="entry name" value="Tscrpt_reg_MarR-type_CS"/>
</dbReference>
<evidence type="ECO:0000256" key="2">
    <source>
        <dbReference type="ARBA" id="ARBA00023125"/>
    </source>
</evidence>
<dbReference type="InterPro" id="IPR036390">
    <property type="entry name" value="WH_DNA-bd_sf"/>
</dbReference>
<dbReference type="RefSeq" id="WP_272751198.1">
    <property type="nucleotide sequence ID" value="NZ_JAQQLF010000006.1"/>
</dbReference>
<reference evidence="5 6" key="1">
    <citation type="submission" date="2023-01" db="EMBL/GenBank/DDBJ databases">
        <title>Novel species of the genus Vogesella isolated from rivers.</title>
        <authorList>
            <person name="Lu H."/>
        </authorList>
    </citation>
    <scope>NUCLEOTIDE SEQUENCE [LARGE SCALE GENOMIC DNA]</scope>
    <source>
        <strain evidence="5 6">DC21W</strain>
    </source>
</reference>